<feature type="domain" description="Reverse transcriptase/retrotransposon-derived protein RNase H-like" evidence="1">
    <location>
        <begin position="123"/>
        <end position="185"/>
    </location>
</feature>
<dbReference type="InterPro" id="IPR043128">
    <property type="entry name" value="Rev_trsase/Diguanyl_cyclase"/>
</dbReference>
<dbReference type="GO" id="GO:0071897">
    <property type="term" value="P:DNA biosynthetic process"/>
    <property type="evidence" value="ECO:0007669"/>
    <property type="project" value="UniProtKB-ARBA"/>
</dbReference>
<dbReference type="InterPro" id="IPR041577">
    <property type="entry name" value="RT_RNaseH_2"/>
</dbReference>
<evidence type="ECO:0000313" key="3">
    <source>
        <dbReference type="Proteomes" id="UP000719412"/>
    </source>
</evidence>
<protein>
    <recommendedName>
        <fullName evidence="1">Reverse transcriptase/retrotransposon-derived protein RNase H-like domain-containing protein</fullName>
    </recommendedName>
</protein>
<dbReference type="InterPro" id="IPR043502">
    <property type="entry name" value="DNA/RNA_pol_sf"/>
</dbReference>
<dbReference type="PANTHER" id="PTHR47326:SF1">
    <property type="entry name" value="HTH PSQ-TYPE DOMAIN-CONTAINING PROTEIN"/>
    <property type="match status" value="1"/>
</dbReference>
<dbReference type="SUPFAM" id="SSF56672">
    <property type="entry name" value="DNA/RNA polymerases"/>
    <property type="match status" value="1"/>
</dbReference>
<dbReference type="Proteomes" id="UP000719412">
    <property type="component" value="Unassembled WGS sequence"/>
</dbReference>
<proteinExistence type="predicted"/>
<dbReference type="PANTHER" id="PTHR47326">
    <property type="entry name" value="TRANSPOSABLE ELEMENT TC3 TRANSPOSASE-LIKE PROTEIN"/>
    <property type="match status" value="1"/>
</dbReference>
<dbReference type="InterPro" id="IPR036397">
    <property type="entry name" value="RNaseH_sf"/>
</dbReference>
<organism evidence="2 3">
    <name type="scientific">Tenebrio molitor</name>
    <name type="common">Yellow mealworm beetle</name>
    <dbReference type="NCBI Taxonomy" id="7067"/>
    <lineage>
        <taxon>Eukaryota</taxon>
        <taxon>Metazoa</taxon>
        <taxon>Ecdysozoa</taxon>
        <taxon>Arthropoda</taxon>
        <taxon>Hexapoda</taxon>
        <taxon>Insecta</taxon>
        <taxon>Pterygota</taxon>
        <taxon>Neoptera</taxon>
        <taxon>Endopterygota</taxon>
        <taxon>Coleoptera</taxon>
        <taxon>Polyphaga</taxon>
        <taxon>Cucujiformia</taxon>
        <taxon>Tenebrionidae</taxon>
        <taxon>Tenebrio</taxon>
    </lineage>
</organism>
<reference evidence="2" key="2">
    <citation type="submission" date="2021-08" db="EMBL/GenBank/DDBJ databases">
        <authorList>
            <person name="Eriksson T."/>
        </authorList>
    </citation>
    <scope>NUCLEOTIDE SEQUENCE</scope>
    <source>
        <strain evidence="2">Stoneville</strain>
        <tissue evidence="2">Whole head</tissue>
    </source>
</reference>
<accession>A0A8J6HNN3</accession>
<dbReference type="Pfam" id="PF17919">
    <property type="entry name" value="RT_RNaseH_2"/>
    <property type="match status" value="1"/>
</dbReference>
<reference evidence="2" key="1">
    <citation type="journal article" date="2020" name="J Insects Food Feed">
        <title>The yellow mealworm (Tenebrio molitor) genome: a resource for the emerging insects as food and feed industry.</title>
        <authorList>
            <person name="Eriksson T."/>
            <person name="Andere A."/>
            <person name="Kelstrup H."/>
            <person name="Emery V."/>
            <person name="Picard C."/>
        </authorList>
    </citation>
    <scope>NUCLEOTIDE SEQUENCE</scope>
    <source>
        <strain evidence="2">Stoneville</strain>
        <tissue evidence="2">Whole head</tissue>
    </source>
</reference>
<evidence type="ECO:0000259" key="1">
    <source>
        <dbReference type="Pfam" id="PF17919"/>
    </source>
</evidence>
<dbReference type="AlphaFoldDB" id="A0A8J6HNN3"/>
<name>A0A8J6HNN3_TENMO</name>
<sequence length="330" mass="38240">MAMLQHTSGAPAFSIRAYGHSRVTLRSTEVSPRERRTRIPHTCPRSLWKSTPISNRSLQLNRPPIARGCSFLGTCNWLREYVPRFAEIVQPLTDLLGNQKKWSGPSPRPCHFTVQTRHDLTCCRTDASGTGMAAVLYQEIDQQRHVIVYASSRSNPRQQKYHNTEHECLALVWGIRKYQSYLEDRPGLLNGERYTTFLQDELNDLLDAIVPVNERFRLLFQQDGAPAHFSRTAREELTLQFGEHWIGRGGPIPWRARSHDLTPPDFFLWGAIKERVFRERPTTIDNMRERLIAAFPEFNDLNVAATVQANFKRRLRLCIEQEGHHFEHLM</sequence>
<gene>
    <name evidence="2" type="ORF">GEV33_004165</name>
</gene>
<comment type="caution">
    <text evidence="2">The sequence shown here is derived from an EMBL/GenBank/DDBJ whole genome shotgun (WGS) entry which is preliminary data.</text>
</comment>
<dbReference type="Gene3D" id="3.30.70.270">
    <property type="match status" value="1"/>
</dbReference>
<evidence type="ECO:0000313" key="2">
    <source>
        <dbReference type="EMBL" id="KAH0818626.1"/>
    </source>
</evidence>
<dbReference type="Gene3D" id="3.30.420.10">
    <property type="entry name" value="Ribonuclease H-like superfamily/Ribonuclease H"/>
    <property type="match status" value="1"/>
</dbReference>
<dbReference type="GO" id="GO:0003676">
    <property type="term" value="F:nucleic acid binding"/>
    <property type="evidence" value="ECO:0007669"/>
    <property type="project" value="InterPro"/>
</dbReference>
<keyword evidence="3" id="KW-1185">Reference proteome</keyword>
<dbReference type="EMBL" id="JABDTM020017034">
    <property type="protein sequence ID" value="KAH0818626.1"/>
    <property type="molecule type" value="Genomic_DNA"/>
</dbReference>